<dbReference type="PROSITE" id="PS50162">
    <property type="entry name" value="RECA_2"/>
    <property type="match status" value="1"/>
</dbReference>
<keyword evidence="7" id="KW-0238">DNA-binding</keyword>
<keyword evidence="5" id="KW-0067">ATP-binding</keyword>
<feature type="transmembrane region" description="Helical" evidence="10">
    <location>
        <begin position="20"/>
        <end position="41"/>
    </location>
</feature>
<keyword evidence="10" id="KW-0472">Membrane</keyword>
<keyword evidence="3" id="KW-0227">DNA damage</keyword>
<dbReference type="PANTHER" id="PTHR32472">
    <property type="entry name" value="DNA REPAIR PROTEIN RADA"/>
    <property type="match status" value="1"/>
</dbReference>
<comment type="caution">
    <text evidence="12">The sequence shown here is derived from an EMBL/GenBank/DDBJ whole genome shotgun (WGS) entry which is preliminary data.</text>
</comment>
<dbReference type="FunFam" id="3.30.230.10:FF:000053">
    <property type="entry name" value="DNA repair protein radA isogeny"/>
    <property type="match status" value="1"/>
</dbReference>
<dbReference type="Pfam" id="PF13481">
    <property type="entry name" value="AAA_25"/>
    <property type="match status" value="1"/>
</dbReference>
<dbReference type="GO" id="GO:0000725">
    <property type="term" value="P:recombinational repair"/>
    <property type="evidence" value="ECO:0007669"/>
    <property type="project" value="TreeGrafter"/>
</dbReference>
<evidence type="ECO:0000256" key="8">
    <source>
        <dbReference type="ARBA" id="ARBA00023204"/>
    </source>
</evidence>
<evidence type="ECO:0000256" key="6">
    <source>
        <dbReference type="ARBA" id="ARBA00023016"/>
    </source>
</evidence>
<evidence type="ECO:0000256" key="2">
    <source>
        <dbReference type="ARBA" id="ARBA00022741"/>
    </source>
</evidence>
<dbReference type="GO" id="GO:0016787">
    <property type="term" value="F:hydrolase activity"/>
    <property type="evidence" value="ECO:0007669"/>
    <property type="project" value="UniProtKB-KW"/>
</dbReference>
<dbReference type="InterPro" id="IPR020568">
    <property type="entry name" value="Ribosomal_Su5_D2-typ_SF"/>
</dbReference>
<dbReference type="InterPro" id="IPR027417">
    <property type="entry name" value="P-loop_NTPase"/>
</dbReference>
<keyword evidence="4" id="KW-0378">Hydrolase</keyword>
<dbReference type="InterPro" id="IPR041166">
    <property type="entry name" value="Rubredoxin_2"/>
</dbReference>
<dbReference type="GO" id="GO:0003677">
    <property type="term" value="F:DNA binding"/>
    <property type="evidence" value="ECO:0007669"/>
    <property type="project" value="UniProtKB-KW"/>
</dbReference>
<evidence type="ECO:0000256" key="4">
    <source>
        <dbReference type="ARBA" id="ARBA00022801"/>
    </source>
</evidence>
<dbReference type="InterPro" id="IPR003593">
    <property type="entry name" value="AAA+_ATPase"/>
</dbReference>
<dbReference type="Proteomes" id="UP000583929">
    <property type="component" value="Unassembled WGS sequence"/>
</dbReference>
<keyword evidence="6" id="KW-0346">Stress response</keyword>
<keyword evidence="8" id="KW-0234">DNA repair</keyword>
<dbReference type="AlphaFoldDB" id="A0A7J6HTL5"/>
<keyword evidence="10" id="KW-0812">Transmembrane</keyword>
<evidence type="ECO:0000256" key="1">
    <source>
        <dbReference type="ARBA" id="ARBA00022723"/>
    </source>
</evidence>
<dbReference type="CDD" id="cd01121">
    <property type="entry name" value="RadA_SMS_N"/>
    <property type="match status" value="1"/>
</dbReference>
<evidence type="ECO:0000256" key="9">
    <source>
        <dbReference type="SAM" id="MobiDB-lite"/>
    </source>
</evidence>
<proteinExistence type="predicted"/>
<feature type="compositionally biased region" description="Polar residues" evidence="9">
    <location>
        <begin position="140"/>
        <end position="149"/>
    </location>
</feature>
<reference evidence="12 13" key="1">
    <citation type="journal article" date="2020" name="bioRxiv">
        <title>Sequence and annotation of 42 cannabis genomes reveals extensive copy number variation in cannabinoid synthesis and pathogen resistance genes.</title>
        <authorList>
            <person name="Mckernan K.J."/>
            <person name="Helbert Y."/>
            <person name="Kane L.T."/>
            <person name="Ebling H."/>
            <person name="Zhang L."/>
            <person name="Liu B."/>
            <person name="Eaton Z."/>
            <person name="Mclaughlin S."/>
            <person name="Kingan S."/>
            <person name="Baybayan P."/>
            <person name="Concepcion G."/>
            <person name="Jordan M."/>
            <person name="Riva A."/>
            <person name="Barbazuk W."/>
            <person name="Harkins T."/>
        </authorList>
    </citation>
    <scope>NUCLEOTIDE SEQUENCE [LARGE SCALE GENOMIC DNA]</scope>
    <source>
        <strain evidence="13">cv. Jamaican Lion 4</strain>
        <tissue evidence="12">Leaf</tissue>
    </source>
</reference>
<evidence type="ECO:0000313" key="12">
    <source>
        <dbReference type="EMBL" id="KAF4398089.1"/>
    </source>
</evidence>
<gene>
    <name evidence="12" type="ORF">G4B88_019810</name>
</gene>
<sequence length="1135" mass="123068">MRKMLFEEDYNLIKYRIPFLLLNPLHLMVALTFILRTPIMFRCRVQTFSGSGRRGRRPYANTTTVLSLDSTSLSLVSGFHPNLLLMQVLDMRALRAVSIHKHLLTLYNRKLTYNPFHFSSHYSTFSRQIHRRFGSQASSLSFEVPNGQNDPKPERKPSKVWTVYEPLSGRLVTEKVQKGSGEEESGDETEKSLSSSEDGVEELLEQRTYGSVKYAKSGGIEKINLRGIVGNKKKKKNKICWVCSSCGYTDGQWWGMCRSCKAQGTMTEFSEGDAFAGGAEIPGLGMTEKTGAWLPQSEDQVLPMRLKDVKRGISHPGWRISLPGLLGEEVSMVLGGGLVPGSLVLVGGDPGIGKSTLILQIAALIAEGGELGRAAPVLYVSGEESVDQIGNRADRMGIGTEELFLYSSTDIQDIVNKAQLLSPRALIIDSIQTVYLSDVTGSAGGITQVKECTSALLRYAKKTNVPVLLIGHVTKSGEIAGPRVLEHIVDVVLYLEGEKCSSHRLLRSVKNRFGSIDELGVFEMSQLGLKAVLNPSEMFLSEEYSGSDVLAGLAVAVTMDGSRSFLVEIQALCVSGSSTISRQVNGINGSRADMIISVLVKQAGLMLQQNWDSADRDGRGSCYSSCNIFLEFPIPNNIAFIGEIGLGGELRTVPRMDKRIHTVAKLGYKKCVIPKSAEKSIGASAYEGMEIVACRNLKEVINRLGVFEMSQLGLKAVLNPSEMFLSEEHSGSDVLAGLAVAVTMDGSRSFLVEIQVPRMDKRIHTVAKLGYKKCVIPKSAEKSIGASAYEGMEIVACRNLKEVINRGFRHIISDYSTKAYSCFYGWLNQSIFLESCLGVFEMSQLGLKAVLNPSEMFLSEEHSGSDVLAGLAVAVTMDGSRSFLVEIQALCVSGSSTISRQVNGINGSRADMIISVLVKQAGLMLQQNAIFLNVVSGIVLTETAGDLAIAAAICSRHFPIPNNIAFIGEIGLGGELRTVPRMDKRIHTVAKLGYKKCVIPKSAEKSIGASAYEGMEIVACRNLKELRVFEMSQLVLKAVLNPSEMFLSEEHSGSDVLAGLAVAALCVSGNSTISRQVNGINGSRADMIISVLVKQAGLMLQQNAIFLNVVSGIVLTETAGDLAIAAAICSRHVLF</sequence>
<keyword evidence="2" id="KW-0547">Nucleotide-binding</keyword>
<dbReference type="InterPro" id="IPR014721">
    <property type="entry name" value="Ribsml_uS5_D2-typ_fold_subgr"/>
</dbReference>
<feature type="domain" description="RecA family profile 1" evidence="11">
    <location>
        <begin position="308"/>
        <end position="473"/>
    </location>
</feature>
<organism evidence="12 13">
    <name type="scientific">Cannabis sativa</name>
    <name type="common">Hemp</name>
    <name type="synonym">Marijuana</name>
    <dbReference type="NCBI Taxonomy" id="3483"/>
    <lineage>
        <taxon>Eukaryota</taxon>
        <taxon>Viridiplantae</taxon>
        <taxon>Streptophyta</taxon>
        <taxon>Embryophyta</taxon>
        <taxon>Tracheophyta</taxon>
        <taxon>Spermatophyta</taxon>
        <taxon>Magnoliopsida</taxon>
        <taxon>eudicotyledons</taxon>
        <taxon>Gunneridae</taxon>
        <taxon>Pentapetalae</taxon>
        <taxon>rosids</taxon>
        <taxon>fabids</taxon>
        <taxon>Rosales</taxon>
        <taxon>Cannabaceae</taxon>
        <taxon>Cannabis</taxon>
    </lineage>
</organism>
<name>A0A7J6HTL5_CANSA</name>
<protein>
    <recommendedName>
        <fullName evidence="11">RecA family profile 1 domain-containing protein</fullName>
    </recommendedName>
</protein>
<evidence type="ECO:0000256" key="5">
    <source>
        <dbReference type="ARBA" id="ARBA00022840"/>
    </source>
</evidence>
<evidence type="ECO:0000256" key="10">
    <source>
        <dbReference type="SAM" id="Phobius"/>
    </source>
</evidence>
<dbReference type="Pfam" id="PF13541">
    <property type="entry name" value="ChlI"/>
    <property type="match status" value="1"/>
</dbReference>
<dbReference type="GO" id="GO:0005524">
    <property type="term" value="F:ATP binding"/>
    <property type="evidence" value="ECO:0007669"/>
    <property type="project" value="UniProtKB-KW"/>
</dbReference>
<dbReference type="InterPro" id="IPR020588">
    <property type="entry name" value="RecA_ATP-bd"/>
</dbReference>
<evidence type="ECO:0000313" key="13">
    <source>
        <dbReference type="Proteomes" id="UP000583929"/>
    </source>
</evidence>
<dbReference type="EMBL" id="JAATIQ010000029">
    <property type="protein sequence ID" value="KAF4398089.1"/>
    <property type="molecule type" value="Genomic_DNA"/>
</dbReference>
<dbReference type="SUPFAM" id="SSF54211">
    <property type="entry name" value="Ribosomal protein S5 domain 2-like"/>
    <property type="match status" value="2"/>
</dbReference>
<evidence type="ECO:0000256" key="3">
    <source>
        <dbReference type="ARBA" id="ARBA00022763"/>
    </source>
</evidence>
<dbReference type="PANTHER" id="PTHR32472:SF10">
    <property type="entry name" value="DNA REPAIR PROTEIN RADA-LIKE PROTEIN"/>
    <property type="match status" value="1"/>
</dbReference>
<evidence type="ECO:0000259" key="11">
    <source>
        <dbReference type="PROSITE" id="PS50162"/>
    </source>
</evidence>
<dbReference type="SMART" id="SM00382">
    <property type="entry name" value="AAA"/>
    <property type="match status" value="1"/>
</dbReference>
<dbReference type="Gene3D" id="3.30.230.10">
    <property type="match status" value="2"/>
</dbReference>
<feature type="region of interest" description="Disordered" evidence="9">
    <location>
        <begin position="140"/>
        <end position="159"/>
    </location>
</feature>
<feature type="region of interest" description="Disordered" evidence="9">
    <location>
        <begin position="174"/>
        <end position="200"/>
    </location>
</feature>
<dbReference type="PRINTS" id="PR01874">
    <property type="entry name" value="DNAREPAIRADA"/>
</dbReference>
<keyword evidence="10" id="KW-1133">Transmembrane helix</keyword>
<dbReference type="GO" id="GO:0140664">
    <property type="term" value="F:ATP-dependent DNA damage sensor activity"/>
    <property type="evidence" value="ECO:0007669"/>
    <property type="project" value="InterPro"/>
</dbReference>
<keyword evidence="1" id="KW-0479">Metal-binding</keyword>
<dbReference type="Gene3D" id="3.40.50.300">
    <property type="entry name" value="P-loop containing nucleotide triphosphate hydrolases"/>
    <property type="match status" value="1"/>
</dbReference>
<accession>A0A7J6HTL5</accession>
<dbReference type="SUPFAM" id="SSF52540">
    <property type="entry name" value="P-loop containing nucleoside triphosphate hydrolases"/>
    <property type="match status" value="1"/>
</dbReference>
<keyword evidence="13" id="KW-1185">Reference proteome</keyword>
<dbReference type="FunFam" id="3.40.50.300:FF:000050">
    <property type="entry name" value="DNA repair protein RadA"/>
    <property type="match status" value="1"/>
</dbReference>
<dbReference type="Pfam" id="PF18073">
    <property type="entry name" value="Zn_ribbon_LapB"/>
    <property type="match status" value="1"/>
</dbReference>
<dbReference type="GO" id="GO:0046872">
    <property type="term" value="F:metal ion binding"/>
    <property type="evidence" value="ECO:0007669"/>
    <property type="project" value="UniProtKB-KW"/>
</dbReference>
<evidence type="ECO:0000256" key="7">
    <source>
        <dbReference type="ARBA" id="ARBA00023125"/>
    </source>
</evidence>